<dbReference type="Pfam" id="PF02566">
    <property type="entry name" value="OsmC"/>
    <property type="match status" value="1"/>
</dbReference>
<dbReference type="AlphaFoldDB" id="A0A455T0E4"/>
<dbReference type="InterPro" id="IPR015946">
    <property type="entry name" value="KH_dom-like_a/b"/>
</dbReference>
<dbReference type="PANTHER" id="PTHR42830:SF1">
    <property type="entry name" value="OSMOTICALLY INDUCIBLE FAMILY PROTEIN"/>
    <property type="match status" value="1"/>
</dbReference>
<dbReference type="InterPro" id="IPR052707">
    <property type="entry name" value="OsmC_Ohr_Peroxiredoxin"/>
</dbReference>
<sequence>MPVRTAEAEWKGDLQSGQGQLKLGTGAFEGQYSFKTRMGDDTSGTNPEELIAAAHAACFSMALSAGLARAGFTPTSVKTNARVHFNATGQGYAIGPIELETTAVVPGIDEAKFQELANEAKQNCPVSKALAATEIRLQAKLVQQ</sequence>
<dbReference type="PANTHER" id="PTHR42830">
    <property type="entry name" value="OSMOTICALLY INDUCIBLE FAMILY PROTEIN"/>
    <property type="match status" value="1"/>
</dbReference>
<reference evidence="1" key="1">
    <citation type="submission" date="2018-12" db="EMBL/GenBank/DDBJ databases">
        <title>Novel natural products biosynthetic potential of the class Ktedonobacteria.</title>
        <authorList>
            <person name="Zheng Y."/>
            <person name="Saitou A."/>
            <person name="Wang C.M."/>
            <person name="Toyoda A."/>
            <person name="Minakuchi Y."/>
            <person name="Sekiguchi Y."/>
            <person name="Ueda K."/>
            <person name="Takano H."/>
            <person name="Sakai Y."/>
            <person name="Yokota A."/>
            <person name="Yabe S."/>
        </authorList>
    </citation>
    <scope>NUCLEOTIDE SEQUENCE</scope>
    <source>
        <strain evidence="1">A3-2</strain>
    </source>
</reference>
<dbReference type="GO" id="GO:0006979">
    <property type="term" value="P:response to oxidative stress"/>
    <property type="evidence" value="ECO:0007669"/>
    <property type="project" value="InterPro"/>
</dbReference>
<organism evidence="1">
    <name type="scientific">Thermogemmatispora argillosa</name>
    <dbReference type="NCBI Taxonomy" id="2045280"/>
    <lineage>
        <taxon>Bacteria</taxon>
        <taxon>Bacillati</taxon>
        <taxon>Chloroflexota</taxon>
        <taxon>Ktedonobacteria</taxon>
        <taxon>Thermogemmatisporales</taxon>
        <taxon>Thermogemmatisporaceae</taxon>
        <taxon>Thermogemmatispora</taxon>
    </lineage>
</organism>
<dbReference type="SUPFAM" id="SSF82784">
    <property type="entry name" value="OsmC-like"/>
    <property type="match status" value="1"/>
</dbReference>
<gene>
    <name evidence="1" type="ORF">KTA_14850</name>
</gene>
<dbReference type="GO" id="GO:0004601">
    <property type="term" value="F:peroxidase activity"/>
    <property type="evidence" value="ECO:0007669"/>
    <property type="project" value="InterPro"/>
</dbReference>
<protein>
    <submittedName>
        <fullName evidence="1">Peroxiredoxin</fullName>
    </submittedName>
</protein>
<dbReference type="Gene3D" id="3.30.300.20">
    <property type="match status" value="1"/>
</dbReference>
<accession>A0A455T0E4</accession>
<dbReference type="EMBL" id="AP019377">
    <property type="protein sequence ID" value="BBH93286.1"/>
    <property type="molecule type" value="Genomic_DNA"/>
</dbReference>
<evidence type="ECO:0000313" key="1">
    <source>
        <dbReference type="EMBL" id="BBH93286.1"/>
    </source>
</evidence>
<dbReference type="InterPro" id="IPR019904">
    <property type="entry name" value="Peroxiredoxin_OsmC"/>
</dbReference>
<name>A0A455T0E4_9CHLR</name>
<dbReference type="NCBIfam" id="TIGR03562">
    <property type="entry name" value="osmo_induc_OsmC"/>
    <property type="match status" value="1"/>
</dbReference>
<dbReference type="InterPro" id="IPR003718">
    <property type="entry name" value="OsmC/Ohr_fam"/>
</dbReference>
<dbReference type="InterPro" id="IPR036102">
    <property type="entry name" value="OsmC/Ohrsf"/>
</dbReference>
<proteinExistence type="predicted"/>